<dbReference type="AlphaFoldDB" id="A0A0K2TJ01"/>
<proteinExistence type="predicted"/>
<accession>A0A0K2TJ01</accession>
<protein>
    <submittedName>
        <fullName evidence="1">Putative LOC100203217 [Hydra vulgaris]</fullName>
    </submittedName>
</protein>
<sequence length="88" mass="10295">MVESMNGRFSNKFHFHTICGICSFLSTEGDPWIYFDLYDFADEYPLQSAEANLLMGQDYYWEIVRNKFIRPNHGNLVALNTPFGYVLN</sequence>
<evidence type="ECO:0000313" key="1">
    <source>
        <dbReference type="EMBL" id="CDW25491.1"/>
    </source>
</evidence>
<reference evidence="1" key="1">
    <citation type="submission" date="2014-05" db="EMBL/GenBank/DDBJ databases">
        <authorList>
            <person name="Chronopoulou M."/>
        </authorList>
    </citation>
    <scope>NUCLEOTIDE SEQUENCE</scope>
    <source>
        <tissue evidence="1">Whole organism</tissue>
    </source>
</reference>
<organism evidence="1">
    <name type="scientific">Lepeophtheirus salmonis</name>
    <name type="common">Salmon louse</name>
    <name type="synonym">Caligus salmonis</name>
    <dbReference type="NCBI Taxonomy" id="72036"/>
    <lineage>
        <taxon>Eukaryota</taxon>
        <taxon>Metazoa</taxon>
        <taxon>Ecdysozoa</taxon>
        <taxon>Arthropoda</taxon>
        <taxon>Crustacea</taxon>
        <taxon>Multicrustacea</taxon>
        <taxon>Hexanauplia</taxon>
        <taxon>Copepoda</taxon>
        <taxon>Siphonostomatoida</taxon>
        <taxon>Caligidae</taxon>
        <taxon>Lepeophtheirus</taxon>
    </lineage>
</organism>
<dbReference type="EMBL" id="HACA01008130">
    <property type="protein sequence ID" value="CDW25491.1"/>
    <property type="molecule type" value="Transcribed_RNA"/>
</dbReference>
<dbReference type="EMBL" id="HACA01008131">
    <property type="protein sequence ID" value="CDW25492.1"/>
    <property type="molecule type" value="Transcribed_RNA"/>
</dbReference>
<name>A0A0K2TJ01_LEPSM</name>